<keyword evidence="2 4" id="KW-0238">DNA-binding</keyword>
<proteinExistence type="predicted"/>
<dbReference type="InterPro" id="IPR009057">
    <property type="entry name" value="Homeodomain-like_sf"/>
</dbReference>
<dbReference type="RefSeq" id="WP_378111631.1">
    <property type="nucleotide sequence ID" value="NZ_JBHSEO010000030.1"/>
</dbReference>
<reference evidence="7" key="1">
    <citation type="journal article" date="2019" name="Int. J. Syst. Evol. Microbiol.">
        <title>The Global Catalogue of Microorganisms (GCM) 10K type strain sequencing project: providing services to taxonomists for standard genome sequencing and annotation.</title>
        <authorList>
            <consortium name="The Broad Institute Genomics Platform"/>
            <consortium name="The Broad Institute Genome Sequencing Center for Infectious Disease"/>
            <person name="Wu L."/>
            <person name="Ma J."/>
        </authorList>
    </citation>
    <scope>NUCLEOTIDE SEQUENCE [LARGE SCALE GENOMIC DNA]</scope>
    <source>
        <strain evidence="7">CCUG 49679</strain>
    </source>
</reference>
<dbReference type="EMBL" id="JBHSEO010000030">
    <property type="protein sequence ID" value="MFC4415973.1"/>
    <property type="molecule type" value="Genomic_DNA"/>
</dbReference>
<evidence type="ECO:0000256" key="1">
    <source>
        <dbReference type="ARBA" id="ARBA00023015"/>
    </source>
</evidence>
<accession>A0ABV8XB25</accession>
<evidence type="ECO:0000256" key="2">
    <source>
        <dbReference type="ARBA" id="ARBA00023125"/>
    </source>
</evidence>
<dbReference type="Pfam" id="PF00440">
    <property type="entry name" value="TetR_N"/>
    <property type="match status" value="1"/>
</dbReference>
<dbReference type="PANTHER" id="PTHR47506">
    <property type="entry name" value="TRANSCRIPTIONAL REGULATORY PROTEIN"/>
    <property type="match status" value="1"/>
</dbReference>
<dbReference type="InterPro" id="IPR001647">
    <property type="entry name" value="HTH_TetR"/>
</dbReference>
<dbReference type="Gene3D" id="1.10.357.10">
    <property type="entry name" value="Tetracycline Repressor, domain 2"/>
    <property type="match status" value="1"/>
</dbReference>
<dbReference type="PRINTS" id="PR00455">
    <property type="entry name" value="HTHTETR"/>
</dbReference>
<name>A0ABV8XB25_9GAMM</name>
<evidence type="ECO:0000313" key="6">
    <source>
        <dbReference type="EMBL" id="MFC4415973.1"/>
    </source>
</evidence>
<keyword evidence="3" id="KW-0804">Transcription</keyword>
<gene>
    <name evidence="6" type="ORF">ACFO0E_06040</name>
</gene>
<feature type="DNA-binding region" description="H-T-H motif" evidence="4">
    <location>
        <begin position="24"/>
        <end position="43"/>
    </location>
</feature>
<dbReference type="Proteomes" id="UP001596015">
    <property type="component" value="Unassembled WGS sequence"/>
</dbReference>
<feature type="domain" description="HTH tetR-type" evidence="5">
    <location>
        <begin position="1"/>
        <end position="61"/>
    </location>
</feature>
<evidence type="ECO:0000313" key="7">
    <source>
        <dbReference type="Proteomes" id="UP001596015"/>
    </source>
</evidence>
<keyword evidence="1" id="KW-0805">Transcription regulation</keyword>
<keyword evidence="7" id="KW-1185">Reference proteome</keyword>
<sequence length="200" mass="22836">MNKRDDVLNAALRLFNEHGYHAVGVDWIRDEAQVSKMTLYKYFPNKDNLVEEVLKLRHSQFKDSLESEVFRHSEPLERLNAFINWHVAWFFSQDFHGCMFIKATGEFHGIDNFLKVSQAHKDWVASLLTDLLSDAGVDYPSSLSQLFVITIDGMIVNASIFHSLERIESAWNQLCKAASLPSLPLKTPSRSAVSMTKCNT</sequence>
<protein>
    <submittedName>
        <fullName evidence="6">TetR/AcrR family transcriptional regulator</fullName>
    </submittedName>
</protein>
<dbReference type="SUPFAM" id="SSF48498">
    <property type="entry name" value="Tetracyclin repressor-like, C-terminal domain"/>
    <property type="match status" value="1"/>
</dbReference>
<dbReference type="SUPFAM" id="SSF46689">
    <property type="entry name" value="Homeodomain-like"/>
    <property type="match status" value="1"/>
</dbReference>
<organism evidence="6 7">
    <name type="scientific">Chromohalobacter beijerinckii</name>
    <dbReference type="NCBI Taxonomy" id="86179"/>
    <lineage>
        <taxon>Bacteria</taxon>
        <taxon>Pseudomonadati</taxon>
        <taxon>Pseudomonadota</taxon>
        <taxon>Gammaproteobacteria</taxon>
        <taxon>Oceanospirillales</taxon>
        <taxon>Halomonadaceae</taxon>
        <taxon>Chromohalobacter</taxon>
    </lineage>
</organism>
<dbReference type="PROSITE" id="PS50977">
    <property type="entry name" value="HTH_TETR_2"/>
    <property type="match status" value="1"/>
</dbReference>
<dbReference type="InterPro" id="IPR036271">
    <property type="entry name" value="Tet_transcr_reg_TetR-rel_C_sf"/>
</dbReference>
<evidence type="ECO:0000256" key="3">
    <source>
        <dbReference type="ARBA" id="ARBA00023163"/>
    </source>
</evidence>
<evidence type="ECO:0000259" key="5">
    <source>
        <dbReference type="PROSITE" id="PS50977"/>
    </source>
</evidence>
<dbReference type="PANTHER" id="PTHR47506:SF1">
    <property type="entry name" value="HTH-TYPE TRANSCRIPTIONAL REGULATOR YJDC"/>
    <property type="match status" value="1"/>
</dbReference>
<comment type="caution">
    <text evidence="6">The sequence shown here is derived from an EMBL/GenBank/DDBJ whole genome shotgun (WGS) entry which is preliminary data.</text>
</comment>
<evidence type="ECO:0000256" key="4">
    <source>
        <dbReference type="PROSITE-ProRule" id="PRU00335"/>
    </source>
</evidence>